<dbReference type="Pfam" id="PF03330">
    <property type="entry name" value="DPBB_1"/>
    <property type="match status" value="1"/>
</dbReference>
<keyword evidence="2 4" id="KW-0456">Lyase</keyword>
<accession>A0ABW4N8N6</accession>
<feature type="domain" description="SPOR" evidence="7">
    <location>
        <begin position="254"/>
        <end position="334"/>
    </location>
</feature>
<comment type="similarity">
    <text evidence="4 5">Belongs to the RlpA family.</text>
</comment>
<keyword evidence="4" id="KW-0564">Palmitate</keyword>
<dbReference type="InterPro" id="IPR007730">
    <property type="entry name" value="SPOR-like_dom"/>
</dbReference>
<dbReference type="CDD" id="cd22268">
    <property type="entry name" value="DPBB_RlpA-like"/>
    <property type="match status" value="1"/>
</dbReference>
<evidence type="ECO:0000256" key="3">
    <source>
        <dbReference type="ARBA" id="ARBA00023316"/>
    </source>
</evidence>
<keyword evidence="4" id="KW-0449">Lipoprotein</keyword>
<comment type="subcellular location">
    <subcellularLocation>
        <location evidence="4">Cell membrane</location>
        <topology evidence="4">Lipid-anchor</topology>
    </subcellularLocation>
</comment>
<comment type="function">
    <text evidence="4">Lytic transglycosylase with a strong preference for naked glycan strands that lack stem peptides.</text>
</comment>
<dbReference type="HAMAP" id="MF_02071">
    <property type="entry name" value="RlpA"/>
    <property type="match status" value="1"/>
</dbReference>
<organism evidence="8 9">
    <name type="scientific">Phenylobacterium terrae</name>
    <dbReference type="NCBI Taxonomy" id="2665495"/>
    <lineage>
        <taxon>Bacteria</taxon>
        <taxon>Pseudomonadati</taxon>
        <taxon>Pseudomonadota</taxon>
        <taxon>Alphaproteobacteria</taxon>
        <taxon>Caulobacterales</taxon>
        <taxon>Caulobacteraceae</taxon>
        <taxon>Phenylobacterium</taxon>
    </lineage>
</organism>
<comment type="caution">
    <text evidence="8">The sequence shown here is derived from an EMBL/GenBank/DDBJ whole genome shotgun (WGS) entry which is preliminary data.</text>
</comment>
<dbReference type="InterPro" id="IPR036680">
    <property type="entry name" value="SPOR-like_sf"/>
</dbReference>
<dbReference type="InterPro" id="IPR012997">
    <property type="entry name" value="RplA"/>
</dbReference>
<dbReference type="InterPro" id="IPR036908">
    <property type="entry name" value="RlpA-like_sf"/>
</dbReference>
<dbReference type="PROSITE" id="PS51257">
    <property type="entry name" value="PROKAR_LIPOPROTEIN"/>
    <property type="match status" value="1"/>
</dbReference>
<dbReference type="PANTHER" id="PTHR34183">
    <property type="entry name" value="ENDOLYTIC PEPTIDOGLYCAN TRANSGLYCOSYLASE RLPA"/>
    <property type="match status" value="1"/>
</dbReference>
<proteinExistence type="inferred from homology"/>
<dbReference type="PANTHER" id="PTHR34183:SF1">
    <property type="entry name" value="ENDOLYTIC PEPTIDOGLYCAN TRANSGLYCOSYLASE RLPA"/>
    <property type="match status" value="1"/>
</dbReference>
<gene>
    <name evidence="4" type="primary">rlpA</name>
    <name evidence="8" type="ORF">ACFSC0_16550</name>
</gene>
<sequence length="334" mass="35052">MAAVRALARPARSLALVLLAGASLAACASPKFAARLPASPDAPGAGISGPHYKVGKPYQVGGIWYVPREQPDYDETGIASWYGPGFHMKATANGETFDQALVSAAHTTLPLPSWVEVTNLENGRKMEVRVNDRGPFVAGRIIDLSQEAARRLGFEQKGTARVRVRYLGPAQLPASGVQYASNTRSPNVTAMTPIANPPPAAPAEDLWAPPKTVSSPSTVAAAELTPLDLPPAAPAPAAPALTPVSTTAPATTAIGQTAAYRIQAGAFTNWDNARKRADAIDASGIARAKIETVYEGGVNVYRVLIDGPADETEAAMLRERVVATGFTDARVVRR</sequence>
<feature type="signal peptide" evidence="6">
    <location>
        <begin position="1"/>
        <end position="28"/>
    </location>
</feature>
<name>A0ABW4N8N6_9CAUL</name>
<keyword evidence="4" id="KW-0472">Membrane</keyword>
<dbReference type="NCBIfam" id="TIGR00413">
    <property type="entry name" value="rlpA"/>
    <property type="match status" value="1"/>
</dbReference>
<keyword evidence="4" id="KW-1003">Cell membrane</keyword>
<evidence type="ECO:0000256" key="1">
    <source>
        <dbReference type="ARBA" id="ARBA00022729"/>
    </source>
</evidence>
<keyword evidence="3 4" id="KW-0961">Cell wall biogenesis/degradation</keyword>
<evidence type="ECO:0000313" key="8">
    <source>
        <dbReference type="EMBL" id="MFD1785015.1"/>
    </source>
</evidence>
<dbReference type="Gene3D" id="2.40.40.10">
    <property type="entry name" value="RlpA-like domain"/>
    <property type="match status" value="1"/>
</dbReference>
<protein>
    <recommendedName>
        <fullName evidence="4">Endolytic peptidoglycan transglycosylase RlpA</fullName>
        <ecNumber evidence="4">4.2.2.-</ecNumber>
    </recommendedName>
</protein>
<reference evidence="9" key="1">
    <citation type="journal article" date="2019" name="Int. J. Syst. Evol. Microbiol.">
        <title>The Global Catalogue of Microorganisms (GCM) 10K type strain sequencing project: providing services to taxonomists for standard genome sequencing and annotation.</title>
        <authorList>
            <consortium name="The Broad Institute Genomics Platform"/>
            <consortium name="The Broad Institute Genome Sequencing Center for Infectious Disease"/>
            <person name="Wu L."/>
            <person name="Ma J."/>
        </authorList>
    </citation>
    <scope>NUCLEOTIDE SEQUENCE [LARGE SCALE GENOMIC DNA]</scope>
    <source>
        <strain evidence="9">DFY28</strain>
    </source>
</reference>
<dbReference type="InterPro" id="IPR009009">
    <property type="entry name" value="RlpA-like_DPBB"/>
</dbReference>
<dbReference type="EC" id="4.2.2.-" evidence="4"/>
<keyword evidence="1 6" id="KW-0732">Signal</keyword>
<dbReference type="PROSITE" id="PS51724">
    <property type="entry name" value="SPOR"/>
    <property type="match status" value="1"/>
</dbReference>
<dbReference type="EMBL" id="JBHUEY010000006">
    <property type="protein sequence ID" value="MFD1785015.1"/>
    <property type="molecule type" value="Genomic_DNA"/>
</dbReference>
<dbReference type="Pfam" id="PF05036">
    <property type="entry name" value="SPOR"/>
    <property type="match status" value="1"/>
</dbReference>
<dbReference type="InterPro" id="IPR034718">
    <property type="entry name" value="RlpA"/>
</dbReference>
<evidence type="ECO:0000256" key="6">
    <source>
        <dbReference type="SAM" id="SignalP"/>
    </source>
</evidence>
<evidence type="ECO:0000259" key="7">
    <source>
        <dbReference type="PROSITE" id="PS51724"/>
    </source>
</evidence>
<dbReference type="Gene3D" id="3.30.70.1070">
    <property type="entry name" value="Sporulation related repeat"/>
    <property type="match status" value="1"/>
</dbReference>
<keyword evidence="9" id="KW-1185">Reference proteome</keyword>
<dbReference type="SUPFAM" id="SSF110997">
    <property type="entry name" value="Sporulation related repeat"/>
    <property type="match status" value="1"/>
</dbReference>
<dbReference type="RefSeq" id="WP_377281973.1">
    <property type="nucleotide sequence ID" value="NZ_JBHRSI010000005.1"/>
</dbReference>
<evidence type="ECO:0000256" key="4">
    <source>
        <dbReference type="HAMAP-Rule" id="MF_02071"/>
    </source>
</evidence>
<evidence type="ECO:0000256" key="5">
    <source>
        <dbReference type="RuleBase" id="RU003495"/>
    </source>
</evidence>
<evidence type="ECO:0000313" key="9">
    <source>
        <dbReference type="Proteomes" id="UP001597237"/>
    </source>
</evidence>
<dbReference type="Proteomes" id="UP001597237">
    <property type="component" value="Unassembled WGS sequence"/>
</dbReference>
<feature type="chain" id="PRO_5045497746" description="Endolytic peptidoglycan transglycosylase RlpA" evidence="6">
    <location>
        <begin position="29"/>
        <end position="334"/>
    </location>
</feature>
<evidence type="ECO:0000256" key="2">
    <source>
        <dbReference type="ARBA" id="ARBA00023239"/>
    </source>
</evidence>
<dbReference type="SUPFAM" id="SSF50685">
    <property type="entry name" value="Barwin-like endoglucanases"/>
    <property type="match status" value="1"/>
</dbReference>